<sequence length="140" mass="15650">MIDTGATHSFITQGAFSTLYHSAIPPCDRIAQLGDGQTLLKIVGEVQLLSQFDKVFTRLNVLVVKTMNTDFLYLVVIGVQVMQHESIIKKIKYVKSINVIHIPPRESYTVQAKVELSSADTVYFSPVDVTQSEKYIVMSL</sequence>
<reference evidence="1" key="1">
    <citation type="submission" date="2021-02" db="EMBL/GenBank/DDBJ databases">
        <authorList>
            <person name="Nowell W R."/>
        </authorList>
    </citation>
    <scope>NUCLEOTIDE SEQUENCE</scope>
</reference>
<organism evidence="1 3">
    <name type="scientific">Rotaria socialis</name>
    <dbReference type="NCBI Taxonomy" id="392032"/>
    <lineage>
        <taxon>Eukaryota</taxon>
        <taxon>Metazoa</taxon>
        <taxon>Spiralia</taxon>
        <taxon>Gnathifera</taxon>
        <taxon>Rotifera</taxon>
        <taxon>Eurotatoria</taxon>
        <taxon>Bdelloidea</taxon>
        <taxon>Philodinida</taxon>
        <taxon>Philodinidae</taxon>
        <taxon>Rotaria</taxon>
    </lineage>
</organism>
<dbReference type="Proteomes" id="UP000663862">
    <property type="component" value="Unassembled WGS sequence"/>
</dbReference>
<evidence type="ECO:0000313" key="2">
    <source>
        <dbReference type="EMBL" id="CAF4629010.1"/>
    </source>
</evidence>
<dbReference type="EMBL" id="CAJOBO010004364">
    <property type="protein sequence ID" value="CAF4518994.1"/>
    <property type="molecule type" value="Genomic_DNA"/>
</dbReference>
<name>A0A820WNZ5_9BILA</name>
<dbReference type="Gene3D" id="2.40.70.10">
    <property type="entry name" value="Acid Proteases"/>
    <property type="match status" value="1"/>
</dbReference>
<accession>A0A820WNZ5</accession>
<dbReference type="AlphaFoldDB" id="A0A820WNZ5"/>
<dbReference type="InterPro" id="IPR021109">
    <property type="entry name" value="Peptidase_aspartic_dom_sf"/>
</dbReference>
<comment type="caution">
    <text evidence="1">The sequence shown here is derived from an EMBL/GenBank/DDBJ whole genome shotgun (WGS) entry which is preliminary data.</text>
</comment>
<evidence type="ECO:0000313" key="3">
    <source>
        <dbReference type="Proteomes" id="UP000663851"/>
    </source>
</evidence>
<dbReference type="Proteomes" id="UP000663851">
    <property type="component" value="Unassembled WGS sequence"/>
</dbReference>
<gene>
    <name evidence="1" type="ORF">HFQ381_LOCUS28996</name>
    <name evidence="2" type="ORF">TSG867_LOCUS29486</name>
</gene>
<evidence type="ECO:0000313" key="1">
    <source>
        <dbReference type="EMBL" id="CAF4518994.1"/>
    </source>
</evidence>
<protein>
    <submittedName>
        <fullName evidence="1">Uncharacterized protein</fullName>
    </submittedName>
</protein>
<dbReference type="EMBL" id="CAJOBQ010004167">
    <property type="protein sequence ID" value="CAF4629010.1"/>
    <property type="molecule type" value="Genomic_DNA"/>
</dbReference>
<proteinExistence type="predicted"/>